<evidence type="ECO:0000313" key="1">
    <source>
        <dbReference type="EMBL" id="KAJ1216640.1"/>
    </source>
</evidence>
<accession>A0AAV7WV32</accession>
<gene>
    <name evidence="1" type="ORF">NDU88_004241</name>
</gene>
<dbReference type="Proteomes" id="UP001066276">
    <property type="component" value="Chromosome 1_1"/>
</dbReference>
<evidence type="ECO:0000313" key="2">
    <source>
        <dbReference type="Proteomes" id="UP001066276"/>
    </source>
</evidence>
<dbReference type="EMBL" id="JANPWB010000001">
    <property type="protein sequence ID" value="KAJ1216640.1"/>
    <property type="molecule type" value="Genomic_DNA"/>
</dbReference>
<proteinExistence type="predicted"/>
<comment type="caution">
    <text evidence="1">The sequence shown here is derived from an EMBL/GenBank/DDBJ whole genome shotgun (WGS) entry which is preliminary data.</text>
</comment>
<dbReference type="AlphaFoldDB" id="A0AAV7WV32"/>
<protein>
    <submittedName>
        <fullName evidence="1">Uncharacterized protein</fullName>
    </submittedName>
</protein>
<keyword evidence="2" id="KW-1185">Reference proteome</keyword>
<name>A0AAV7WV32_PLEWA</name>
<organism evidence="1 2">
    <name type="scientific">Pleurodeles waltl</name>
    <name type="common">Iberian ribbed newt</name>
    <dbReference type="NCBI Taxonomy" id="8319"/>
    <lineage>
        <taxon>Eukaryota</taxon>
        <taxon>Metazoa</taxon>
        <taxon>Chordata</taxon>
        <taxon>Craniata</taxon>
        <taxon>Vertebrata</taxon>
        <taxon>Euteleostomi</taxon>
        <taxon>Amphibia</taxon>
        <taxon>Batrachia</taxon>
        <taxon>Caudata</taxon>
        <taxon>Salamandroidea</taxon>
        <taxon>Salamandridae</taxon>
        <taxon>Pleurodelinae</taxon>
        <taxon>Pleurodeles</taxon>
    </lineage>
</organism>
<sequence length="86" mass="9895">MKTRVYYLDKKTLSGHLFREPEIQGESPGTEKRQKWLSASKIHSPPKAERRAGSQWRKNFSCFSGAAFGGKGRNEKMFPYFVITIL</sequence>
<reference evidence="1" key="1">
    <citation type="journal article" date="2022" name="bioRxiv">
        <title>Sequencing and chromosome-scale assembly of the giantPleurodeles waltlgenome.</title>
        <authorList>
            <person name="Brown T."/>
            <person name="Elewa A."/>
            <person name="Iarovenko S."/>
            <person name="Subramanian E."/>
            <person name="Araus A.J."/>
            <person name="Petzold A."/>
            <person name="Susuki M."/>
            <person name="Suzuki K.-i.T."/>
            <person name="Hayashi T."/>
            <person name="Toyoda A."/>
            <person name="Oliveira C."/>
            <person name="Osipova E."/>
            <person name="Leigh N.D."/>
            <person name="Simon A."/>
            <person name="Yun M.H."/>
        </authorList>
    </citation>
    <scope>NUCLEOTIDE SEQUENCE</scope>
    <source>
        <strain evidence="1">20211129_DDA</strain>
        <tissue evidence="1">Liver</tissue>
    </source>
</reference>